<reference evidence="1" key="1">
    <citation type="submission" date="2018-04" db="EMBL/GenBank/DDBJ databases">
        <title>Whole genome sequencing of Hypsizygus marmoreus.</title>
        <authorList>
            <person name="Choi I.-G."/>
            <person name="Min B."/>
            <person name="Kim J.-G."/>
            <person name="Kim S."/>
            <person name="Oh Y.-L."/>
            <person name="Kong W.-S."/>
            <person name="Park H."/>
            <person name="Jeong J."/>
            <person name="Song E.-S."/>
        </authorList>
    </citation>
    <scope>NUCLEOTIDE SEQUENCE [LARGE SCALE GENOMIC DNA]</scope>
    <source>
        <strain evidence="1">51987-8</strain>
    </source>
</reference>
<comment type="caution">
    <text evidence="1">The sequence shown here is derived from an EMBL/GenBank/DDBJ whole genome shotgun (WGS) entry which is preliminary data.</text>
</comment>
<sequence length="73" mass="8420">MMCCLLVCRRQLTLSSSSFPWFTRVQQCSTIHDIVWSIKKTYLSPCERTPKRVPWSFSDGPMIPILDRSAPVS</sequence>
<proteinExistence type="predicted"/>
<dbReference type="Proteomes" id="UP000076154">
    <property type="component" value="Unassembled WGS sequence"/>
</dbReference>
<evidence type="ECO:0000313" key="1">
    <source>
        <dbReference type="EMBL" id="RDB27742.1"/>
    </source>
</evidence>
<dbReference type="EMBL" id="LUEZ02000014">
    <property type="protein sequence ID" value="RDB27742.1"/>
    <property type="molecule type" value="Genomic_DNA"/>
</dbReference>
<keyword evidence="2" id="KW-1185">Reference proteome</keyword>
<protein>
    <submittedName>
        <fullName evidence="1">Uncharacterized protein</fullName>
    </submittedName>
</protein>
<name>A0A369K2D0_HYPMA</name>
<dbReference type="AlphaFoldDB" id="A0A369K2D0"/>
<organism evidence="1 2">
    <name type="scientific">Hypsizygus marmoreus</name>
    <name type="common">White beech mushroom</name>
    <name type="synonym">Agaricus marmoreus</name>
    <dbReference type="NCBI Taxonomy" id="39966"/>
    <lineage>
        <taxon>Eukaryota</taxon>
        <taxon>Fungi</taxon>
        <taxon>Dikarya</taxon>
        <taxon>Basidiomycota</taxon>
        <taxon>Agaricomycotina</taxon>
        <taxon>Agaricomycetes</taxon>
        <taxon>Agaricomycetidae</taxon>
        <taxon>Agaricales</taxon>
        <taxon>Tricholomatineae</taxon>
        <taxon>Lyophyllaceae</taxon>
        <taxon>Hypsizygus</taxon>
    </lineage>
</organism>
<dbReference type="InParanoid" id="A0A369K2D0"/>
<evidence type="ECO:0000313" key="2">
    <source>
        <dbReference type="Proteomes" id="UP000076154"/>
    </source>
</evidence>
<accession>A0A369K2D0</accession>
<gene>
    <name evidence="1" type="ORF">Hypma_003171</name>
</gene>